<dbReference type="EMBL" id="DF238784">
    <property type="protein sequence ID" value="GAC94437.1"/>
    <property type="molecule type" value="Genomic_DNA"/>
</dbReference>
<feature type="compositionally biased region" description="Basic and acidic residues" evidence="1">
    <location>
        <begin position="275"/>
        <end position="295"/>
    </location>
</feature>
<name>R9P0A2_PSEHS</name>
<accession>R9P0A2</accession>
<protein>
    <submittedName>
        <fullName evidence="2">Uncharacterized protein</fullName>
    </submittedName>
</protein>
<evidence type="ECO:0000256" key="1">
    <source>
        <dbReference type="SAM" id="MobiDB-lite"/>
    </source>
</evidence>
<feature type="compositionally biased region" description="Polar residues" evidence="1">
    <location>
        <begin position="156"/>
        <end position="166"/>
    </location>
</feature>
<evidence type="ECO:0000313" key="2">
    <source>
        <dbReference type="EMBL" id="GAC94437.1"/>
    </source>
</evidence>
<proteinExistence type="predicted"/>
<dbReference type="RefSeq" id="XP_012188024.1">
    <property type="nucleotide sequence ID" value="XM_012332634.1"/>
</dbReference>
<gene>
    <name evidence="2" type="ORF">PHSY_002008</name>
</gene>
<feature type="region of interest" description="Disordered" evidence="1">
    <location>
        <begin position="109"/>
        <end position="175"/>
    </location>
</feature>
<sequence>MYSQATSFGWLAIRNFTYCLSPNPDSPNKPRGAQPPREIYTSLSTSASSQKVPIGTGDSVVVLYHPENTNKAIAWCNTLVAFQSMDHVNCHSAFPTCQRCDALRSKKHAEGKNGQAAEGERASKAPSGKLGMPKPVKAAGGPVQRDIGGVEANHPSDGSAQRTQLQALPGTASRETTMRLFGSTADVDVDASSDPELEAAISEFQDYCENKLTLAVRADCPLHIVKGWKDEPPFDLQRYCMSLKGTDGSTLHTNDDPNSSSGEPGDPAGSTTRNDGTEKPGEAETPSKEGQENSHLKVGPGAEGARGVVDPDDPVIPLPVAEGGPPSTSPPPMPQQPQPQPQPQRKTP</sequence>
<reference evidence="3" key="1">
    <citation type="journal article" date="2013" name="Genome Announc.">
        <title>Draft genome sequence of the basidiomycetous yeast-like fungus Pseudozyma hubeiensis SY62, which produces an abundant amount of the biosurfactant mannosylerythritol lipids.</title>
        <authorList>
            <person name="Konishi M."/>
            <person name="Hatada Y."/>
            <person name="Horiuchi J."/>
        </authorList>
    </citation>
    <scope>NUCLEOTIDE SEQUENCE [LARGE SCALE GENOMIC DNA]</scope>
    <source>
        <strain evidence="3">SY62</strain>
    </source>
</reference>
<feature type="region of interest" description="Disordered" evidence="1">
    <location>
        <begin position="248"/>
        <end position="348"/>
    </location>
</feature>
<evidence type="ECO:0000313" key="3">
    <source>
        <dbReference type="Proteomes" id="UP000014071"/>
    </source>
</evidence>
<dbReference type="OrthoDB" id="2547445at2759"/>
<dbReference type="GeneID" id="24107303"/>
<feature type="compositionally biased region" description="Polar residues" evidence="1">
    <location>
        <begin position="248"/>
        <end position="262"/>
    </location>
</feature>
<keyword evidence="3" id="KW-1185">Reference proteome</keyword>
<organism evidence="2 3">
    <name type="scientific">Pseudozyma hubeiensis (strain SY62)</name>
    <name type="common">Yeast</name>
    <dbReference type="NCBI Taxonomy" id="1305764"/>
    <lineage>
        <taxon>Eukaryota</taxon>
        <taxon>Fungi</taxon>
        <taxon>Dikarya</taxon>
        <taxon>Basidiomycota</taxon>
        <taxon>Ustilaginomycotina</taxon>
        <taxon>Ustilaginomycetes</taxon>
        <taxon>Ustilaginales</taxon>
        <taxon>Ustilaginaceae</taxon>
        <taxon>Pseudozyma</taxon>
    </lineage>
</organism>
<dbReference type="AlphaFoldDB" id="R9P0A2"/>
<dbReference type="HOGENOM" id="CLU_797221_0_0_1"/>
<dbReference type="Proteomes" id="UP000014071">
    <property type="component" value="Unassembled WGS sequence"/>
</dbReference>
<dbReference type="eggNOG" id="ENOG502RBHV">
    <property type="taxonomic scope" value="Eukaryota"/>
</dbReference>
<feature type="compositionally biased region" description="Pro residues" evidence="1">
    <location>
        <begin position="327"/>
        <end position="342"/>
    </location>
</feature>